<comment type="caution">
    <text evidence="1">The sequence shown here is derived from an EMBL/GenBank/DDBJ whole genome shotgun (WGS) entry which is preliminary data.</text>
</comment>
<proteinExistence type="predicted"/>
<organism evidence="1 2">
    <name type="scientific">Trueperella bernardiae</name>
    <dbReference type="NCBI Taxonomy" id="59561"/>
    <lineage>
        <taxon>Bacteria</taxon>
        <taxon>Bacillati</taxon>
        <taxon>Actinomycetota</taxon>
        <taxon>Actinomycetes</taxon>
        <taxon>Actinomycetales</taxon>
        <taxon>Actinomycetaceae</taxon>
        <taxon>Trueperella</taxon>
    </lineage>
</organism>
<protein>
    <submittedName>
        <fullName evidence="1">DUF3046 domain-containing protein</fullName>
    </submittedName>
</protein>
<dbReference type="Proteomes" id="UP001225576">
    <property type="component" value="Unassembled WGS sequence"/>
</dbReference>
<dbReference type="InterPro" id="IPR021408">
    <property type="entry name" value="DUF3046"/>
</dbReference>
<evidence type="ECO:0000313" key="2">
    <source>
        <dbReference type="Proteomes" id="UP001225576"/>
    </source>
</evidence>
<evidence type="ECO:0000313" key="1">
    <source>
        <dbReference type="EMBL" id="MDK8601262.1"/>
    </source>
</evidence>
<reference evidence="1" key="1">
    <citation type="submission" date="2023-05" db="EMBL/GenBank/DDBJ databases">
        <title>Genomic Catalog of Human Bladder Bacteria.</title>
        <authorList>
            <person name="Du J."/>
        </authorList>
    </citation>
    <scope>NUCLEOTIDE SEQUENCE</scope>
    <source>
        <strain evidence="1">UMB1304A</strain>
    </source>
</reference>
<dbReference type="RefSeq" id="WP_070445401.1">
    <property type="nucleotide sequence ID" value="NZ_CALTZF010000004.1"/>
</dbReference>
<dbReference type="EMBL" id="JASPDQ010000003">
    <property type="protein sequence ID" value="MDK8601262.1"/>
    <property type="molecule type" value="Genomic_DNA"/>
</dbReference>
<accession>A0AAW6ZC26</accession>
<gene>
    <name evidence="1" type="ORF">QP858_02165</name>
</gene>
<dbReference type="AlphaFoldDB" id="A0AAW6ZC26"/>
<sequence length="70" mass="8053">MRHSEFWEVVERAFPNVRGLALAHDLVIPELGSRPAAEAIADTDPQEVWHALRVAMDLPESYEYLHRKSK</sequence>
<dbReference type="Pfam" id="PF11248">
    <property type="entry name" value="DUF3046"/>
    <property type="match status" value="1"/>
</dbReference>
<name>A0AAW6ZC26_9ACTO</name>